<keyword evidence="1" id="KW-1133">Transmembrane helix</keyword>
<keyword evidence="1" id="KW-0472">Membrane</keyword>
<dbReference type="AlphaFoldDB" id="A0A7T4PM57"/>
<protein>
    <submittedName>
        <fullName evidence="2">Uncharacterized protein</fullName>
    </submittedName>
</protein>
<gene>
    <name evidence="2" type="ORF">I8755_33135</name>
</gene>
<evidence type="ECO:0000256" key="1">
    <source>
        <dbReference type="SAM" id="Phobius"/>
    </source>
</evidence>
<sequence>MRVAVGVFVAVFGLCFAVFAKRLSRGSAASSREIFGTTGGSAMRRYNRGVFAVVGSLLAVFGIAYAAGLIGS</sequence>
<reference evidence="2 3" key="1">
    <citation type="submission" date="2020-12" db="EMBL/GenBank/DDBJ databases">
        <title>Identification and biosynthesis of polyene macrolides produced by Streptomyces alfalfae Men-myco-93-63.</title>
        <authorList>
            <person name="Liu D."/>
            <person name="Li Y."/>
            <person name="Liu L."/>
            <person name="Han X."/>
            <person name="Shen F."/>
        </authorList>
    </citation>
    <scope>NUCLEOTIDE SEQUENCE [LARGE SCALE GENOMIC DNA]</scope>
    <source>
        <strain evidence="2 3">Men-myco-93-63</strain>
    </source>
</reference>
<dbReference type="Proteomes" id="UP000596130">
    <property type="component" value="Chromosome"/>
</dbReference>
<name>A0A7T4PM57_9ACTN</name>
<evidence type="ECO:0000313" key="2">
    <source>
        <dbReference type="EMBL" id="QQC92676.1"/>
    </source>
</evidence>
<accession>A0A7T4PM57</accession>
<evidence type="ECO:0000313" key="3">
    <source>
        <dbReference type="Proteomes" id="UP000596130"/>
    </source>
</evidence>
<organism evidence="2 3">
    <name type="scientific">Streptomyces alfalfae</name>
    <dbReference type="NCBI Taxonomy" id="1642299"/>
    <lineage>
        <taxon>Bacteria</taxon>
        <taxon>Bacillati</taxon>
        <taxon>Actinomycetota</taxon>
        <taxon>Actinomycetes</taxon>
        <taxon>Kitasatosporales</taxon>
        <taxon>Streptomycetaceae</taxon>
        <taxon>Streptomyces</taxon>
    </lineage>
</organism>
<dbReference type="RefSeq" id="WP_198504343.1">
    <property type="nucleotide sequence ID" value="NZ_CP065959.1"/>
</dbReference>
<proteinExistence type="predicted"/>
<keyword evidence="1" id="KW-0812">Transmembrane</keyword>
<feature type="transmembrane region" description="Helical" evidence="1">
    <location>
        <begin position="50"/>
        <end position="70"/>
    </location>
</feature>
<dbReference type="EMBL" id="CP065959">
    <property type="protein sequence ID" value="QQC92676.1"/>
    <property type="molecule type" value="Genomic_DNA"/>
</dbReference>